<dbReference type="GO" id="GO:0005737">
    <property type="term" value="C:cytoplasm"/>
    <property type="evidence" value="ECO:0007669"/>
    <property type="project" value="TreeGrafter"/>
</dbReference>
<reference evidence="5 6" key="1">
    <citation type="journal article" date="2019" name="ISME J.">
        <title>Isolation and characterization of a thermophilic sulfur- and iron-reducing thaumarchaeote from a terrestrial acidic hot spring.</title>
        <authorList>
            <person name="Kato S."/>
            <person name="Itoh T."/>
            <person name="Yuki M."/>
            <person name="Nagamori M."/>
            <person name="Ohnishi M."/>
            <person name="Uematsu K."/>
            <person name="Suzuki K."/>
            <person name="Takashina T."/>
            <person name="Ohkuma M."/>
        </authorList>
    </citation>
    <scope>NUCLEOTIDE SEQUENCE [LARGE SCALE GENOMIC DNA]</scope>
    <source>
        <strain evidence="5 6">NAS-02</strain>
    </source>
</reference>
<evidence type="ECO:0000256" key="1">
    <source>
        <dbReference type="ARBA" id="ARBA00023002"/>
    </source>
</evidence>
<organism evidence="5 6">
    <name type="scientific">Conexivisphaera calida</name>
    <dbReference type="NCBI Taxonomy" id="1874277"/>
    <lineage>
        <taxon>Archaea</taxon>
        <taxon>Nitrososphaerota</taxon>
        <taxon>Conexivisphaeria</taxon>
        <taxon>Conexivisphaerales</taxon>
        <taxon>Conexivisphaeraceae</taxon>
        <taxon>Conexivisphaera</taxon>
    </lineage>
</organism>
<dbReference type="GO" id="GO:0016829">
    <property type="term" value="F:lyase activity"/>
    <property type="evidence" value="ECO:0007669"/>
    <property type="project" value="UniProtKB-KW"/>
</dbReference>
<gene>
    <name evidence="3" type="primary">ala</name>
    <name evidence="5" type="ORF">NAS2_0159</name>
</gene>
<dbReference type="AlphaFoldDB" id="A0A4V0P1F7"/>
<evidence type="ECO:0000256" key="3">
    <source>
        <dbReference type="HAMAP-Rule" id="MF_00935"/>
    </source>
</evidence>
<comment type="function">
    <text evidence="3">Catalyzes the NAD(+)-dependent oxidative deamination of L-alanine to pyruvate, and the reverse reaction, the reductive amination of pyruvate.</text>
</comment>
<evidence type="ECO:0000256" key="4">
    <source>
        <dbReference type="NCBIfam" id="TIGR02371"/>
    </source>
</evidence>
<accession>A0A4V0P1F7</accession>
<dbReference type="InterPro" id="IPR036291">
    <property type="entry name" value="NAD(P)-bd_dom_sf"/>
</dbReference>
<feature type="binding site" evidence="3">
    <location>
        <begin position="220"/>
        <end position="222"/>
    </location>
    <ligand>
        <name>NAD(+)</name>
        <dbReference type="ChEBI" id="CHEBI:57540"/>
    </ligand>
</feature>
<dbReference type="PIRSF" id="PIRSF001439">
    <property type="entry name" value="CryM"/>
    <property type="match status" value="1"/>
</dbReference>
<dbReference type="GO" id="GO:0051287">
    <property type="term" value="F:NAD binding"/>
    <property type="evidence" value="ECO:0007669"/>
    <property type="project" value="UniProtKB-UniRule"/>
</dbReference>
<keyword evidence="6" id="KW-1185">Reference proteome</keyword>
<dbReference type="FunFam" id="3.40.50.720:FF:000311">
    <property type="entry name" value="Ornithine cyclodeaminase"/>
    <property type="match status" value="1"/>
</dbReference>
<feature type="binding site" evidence="3">
    <location>
        <position position="293"/>
    </location>
    <ligand>
        <name>NAD(+)</name>
        <dbReference type="ChEBI" id="CHEBI:57540"/>
    </ligand>
</feature>
<dbReference type="Gene3D" id="3.40.50.720">
    <property type="entry name" value="NAD(P)-binding Rossmann-like Domain"/>
    <property type="match status" value="1"/>
</dbReference>
<feature type="binding site" evidence="3">
    <location>
        <begin position="134"/>
        <end position="135"/>
    </location>
    <ligand>
        <name>NAD(+)</name>
        <dbReference type="ChEBI" id="CHEBI:57540"/>
    </ligand>
</feature>
<dbReference type="InterPro" id="IPR028609">
    <property type="entry name" value="AlaDH_arch-typ"/>
</dbReference>
<keyword evidence="1 3" id="KW-0560">Oxidoreductase</keyword>
<dbReference type="GO" id="GO:0006522">
    <property type="term" value="P:alanine metabolic process"/>
    <property type="evidence" value="ECO:0007669"/>
    <property type="project" value="UniProtKB-UniRule"/>
</dbReference>
<dbReference type="InterPro" id="IPR003462">
    <property type="entry name" value="ODC_Mu_crystall"/>
</dbReference>
<feature type="binding site" evidence="3">
    <location>
        <position position="107"/>
    </location>
    <ligand>
        <name>NAD(+)</name>
        <dbReference type="ChEBI" id="CHEBI:57540"/>
    </ligand>
</feature>
<dbReference type="GO" id="GO:0000286">
    <property type="term" value="F:alanine dehydrogenase activity"/>
    <property type="evidence" value="ECO:0007669"/>
    <property type="project" value="UniProtKB-UniRule"/>
</dbReference>
<name>A0A4V0P1F7_9ARCH</name>
<dbReference type="KEGG" id="ccai:NAS2_0159"/>
<dbReference type="PANTHER" id="PTHR13812">
    <property type="entry name" value="KETIMINE REDUCTASE MU-CRYSTALLIN"/>
    <property type="match status" value="1"/>
</dbReference>
<proteinExistence type="inferred from homology"/>
<comment type="catalytic activity">
    <reaction evidence="3">
        <text>L-alanine + NAD(+) + H2O = pyruvate + NH4(+) + NADH + H(+)</text>
        <dbReference type="Rhea" id="RHEA:18405"/>
        <dbReference type="ChEBI" id="CHEBI:15361"/>
        <dbReference type="ChEBI" id="CHEBI:15377"/>
        <dbReference type="ChEBI" id="CHEBI:15378"/>
        <dbReference type="ChEBI" id="CHEBI:28938"/>
        <dbReference type="ChEBI" id="CHEBI:57540"/>
        <dbReference type="ChEBI" id="CHEBI:57945"/>
        <dbReference type="ChEBI" id="CHEBI:57972"/>
        <dbReference type="EC" id="1.4.1.1"/>
    </reaction>
</comment>
<comment type="caution">
    <text evidence="3">Lacks conserved residue(s) required for the propagation of feature annotation.</text>
</comment>
<keyword evidence="3" id="KW-0547">Nucleotide-binding</keyword>
<dbReference type="FunFam" id="3.30.1780.10:FF:000002">
    <property type="entry name" value="Ornithine cyclodeaminase"/>
    <property type="match status" value="1"/>
</dbReference>
<protein>
    <recommendedName>
        <fullName evidence="3 4">Alanine dehydrogenase</fullName>
        <shortName evidence="3">AlaDH</shortName>
        <ecNumber evidence="3 4">1.4.1.1</ecNumber>
    </recommendedName>
</protein>
<evidence type="ECO:0000313" key="6">
    <source>
        <dbReference type="Proteomes" id="UP000509448"/>
    </source>
</evidence>
<dbReference type="NCBIfam" id="TIGR02371">
    <property type="entry name" value="ala_DH_arch"/>
    <property type="match status" value="1"/>
</dbReference>
<feature type="binding site" evidence="3">
    <location>
        <position position="226"/>
    </location>
    <ligand>
        <name>NAD(+)</name>
        <dbReference type="ChEBI" id="CHEBI:57540"/>
    </ligand>
</feature>
<keyword evidence="5" id="KW-0456">Lyase</keyword>
<evidence type="ECO:0000313" key="5">
    <source>
        <dbReference type="EMBL" id="BBE41560.1"/>
    </source>
</evidence>
<dbReference type="Proteomes" id="UP000509448">
    <property type="component" value="Chromosome"/>
</dbReference>
<dbReference type="EC" id="1.4.1.1" evidence="3 4"/>
<sequence>MVLRRSEVLKVLSMKDEIATVEEAFREKGMNAVQMPPKQYLFLEGGDLRAMPAYLPRLGIAGVKVVNVHPGNRERGLPSVMAVIELVDPYTGRPLAIVDGTEITAYRTGAASAVATKYLSRDDSSKLCIVGAGAQSRRQLEAIVEVRDIRKVFAYDVVRAAAEGLVRYAESMGRNLSAEVADATRECVESADVLVTATPAKAPVILNDWVKPGTHINAIGADAPGKEELDPAILLRSKIVVDDYEQTIHSGEINVPISKGILRKDQIYGELGEIVAGKKPGRTSRDEVTVFDSTGVGILDVATAFSVMRAAGARGLGLTVSELGL</sequence>
<dbReference type="PANTHER" id="PTHR13812:SF19">
    <property type="entry name" value="KETIMINE REDUCTASE MU-CRYSTALLIN"/>
    <property type="match status" value="1"/>
</dbReference>
<dbReference type="SUPFAM" id="SSF51735">
    <property type="entry name" value="NAD(P)-binding Rossmann-fold domains"/>
    <property type="match status" value="1"/>
</dbReference>
<keyword evidence="2 3" id="KW-0520">NAD</keyword>
<dbReference type="Gene3D" id="3.30.1780.10">
    <property type="entry name" value="ornithine cyclodeaminase, domain 1"/>
    <property type="match status" value="1"/>
</dbReference>
<dbReference type="EMBL" id="AP018732">
    <property type="protein sequence ID" value="BBE41560.1"/>
    <property type="molecule type" value="Genomic_DNA"/>
</dbReference>
<dbReference type="HAMAP" id="MF_00935">
    <property type="entry name" value="AlaDH_arch"/>
    <property type="match status" value="1"/>
</dbReference>
<comment type="similarity">
    <text evidence="3">Belongs to the ornithine cyclodeaminase/mu-crystallin family. Archaeal alanine dehydrogenase subfamily.</text>
</comment>
<dbReference type="Pfam" id="PF02423">
    <property type="entry name" value="OCD_Mu_crystall"/>
    <property type="match status" value="1"/>
</dbReference>
<dbReference type="InterPro" id="IPR012742">
    <property type="entry name" value="Ala_DH_archaeglobus"/>
</dbReference>
<evidence type="ECO:0000256" key="2">
    <source>
        <dbReference type="ARBA" id="ARBA00023027"/>
    </source>
</evidence>
<dbReference type="InterPro" id="IPR023401">
    <property type="entry name" value="ODC_N"/>
</dbReference>
<feature type="active site" description="Proton donor/acceptor" evidence="3">
    <location>
        <position position="64"/>
    </location>
</feature>